<dbReference type="GO" id="GO:0016020">
    <property type="term" value="C:membrane"/>
    <property type="evidence" value="ECO:0007669"/>
    <property type="project" value="UniProtKB-SubCell"/>
</dbReference>
<dbReference type="Gene3D" id="3.90.550.10">
    <property type="entry name" value="Spore Coat Polysaccharide Biosynthesis Protein SpsA, Chain A"/>
    <property type="match status" value="1"/>
</dbReference>
<reference evidence="10" key="1">
    <citation type="submission" date="2019-12" db="EMBL/GenBank/DDBJ databases">
        <title>Complete genome of Terracaulis silvestris 0127_4.</title>
        <authorList>
            <person name="Vieira S."/>
            <person name="Riedel T."/>
            <person name="Sproer C."/>
            <person name="Pascual J."/>
            <person name="Boedeker C."/>
            <person name="Overmann J."/>
        </authorList>
    </citation>
    <scope>NUCLEOTIDE SEQUENCE [LARGE SCALE GENOMIC DNA]</scope>
    <source>
        <strain evidence="10">0127_4</strain>
    </source>
</reference>
<comment type="subcellular location">
    <subcellularLocation>
        <location evidence="1">Membrane</location>
        <topology evidence="1">Multi-pass membrane protein</topology>
    </subcellularLocation>
</comment>
<evidence type="ECO:0000259" key="8">
    <source>
        <dbReference type="Pfam" id="PF13632"/>
    </source>
</evidence>
<dbReference type="SUPFAM" id="SSF53448">
    <property type="entry name" value="Nucleotide-diphospho-sugar transferases"/>
    <property type="match status" value="1"/>
</dbReference>
<gene>
    <name evidence="9" type="primary">icaA</name>
    <name evidence="9" type="ORF">DSM104635_02940</name>
</gene>
<keyword evidence="6 7" id="KW-0472">Membrane</keyword>
<sequence>MDGGEPRLDGLRPVATVSAAELDAARLAFHRAFPARSSKRVFFATQVLALTALIGLIVWAFAAAPALSFEVAHIAALCLFALAIGLRLVAAASLAPILWRLAKPQQWPVYTVLCPLYREANIVPDLVAALNALDYPANALDVKLLVEGDDVDTIAAALAASSAPHIEIVIVPAAAPRTKPKALNVGLARARGEFVVVYDAEDRPHPQQLLAALGAFEDGDGRLACVQAPLVIDNADANWIARQFASEYAIQFREVLPLLARMRVPVSLGGSSNHFRTEALRTVGGWDSYNVTEDADLGYRFARDGYRIDVIGPPTYEEAPVTFAAWLNQRTRWIKGHMQTWLVLMRDPIRTAREMGVVSFAMMHLMLSGGLVAAFLHGPIACVIAIAALSPYTLLTPADFVLALCGYCVAIFAALTACALSNSLSHARAALTMPAYWPLASIAAYRALFALLFRPHRWAKTAHGVSPRIRMLDPAR</sequence>
<dbReference type="AlphaFoldDB" id="A0A6I6MUB4"/>
<evidence type="ECO:0000313" key="9">
    <source>
        <dbReference type="EMBL" id="QGZ96084.1"/>
    </source>
</evidence>
<dbReference type="Pfam" id="PF13632">
    <property type="entry name" value="Glyco_trans_2_3"/>
    <property type="match status" value="1"/>
</dbReference>
<evidence type="ECO:0000256" key="1">
    <source>
        <dbReference type="ARBA" id="ARBA00004141"/>
    </source>
</evidence>
<evidence type="ECO:0000256" key="2">
    <source>
        <dbReference type="ARBA" id="ARBA00022676"/>
    </source>
</evidence>
<feature type="transmembrane region" description="Helical" evidence="7">
    <location>
        <begin position="41"/>
        <end position="62"/>
    </location>
</feature>
<dbReference type="EMBL" id="CP047045">
    <property type="protein sequence ID" value="QGZ96084.1"/>
    <property type="molecule type" value="Genomic_DNA"/>
</dbReference>
<keyword evidence="3 9" id="KW-0808">Transferase</keyword>
<protein>
    <submittedName>
        <fullName evidence="9">Poly-beta-1,6-N-acetyl-D-glucosamine synthase</fullName>
        <ecNumber evidence="9">2.4.1.-</ecNumber>
    </submittedName>
</protein>
<dbReference type="Proteomes" id="UP000431269">
    <property type="component" value="Chromosome"/>
</dbReference>
<name>A0A6I6MUB4_9CAUL</name>
<evidence type="ECO:0000256" key="4">
    <source>
        <dbReference type="ARBA" id="ARBA00022692"/>
    </source>
</evidence>
<evidence type="ECO:0000256" key="3">
    <source>
        <dbReference type="ARBA" id="ARBA00022679"/>
    </source>
</evidence>
<dbReference type="InterPro" id="IPR001173">
    <property type="entry name" value="Glyco_trans_2-like"/>
</dbReference>
<dbReference type="EC" id="2.4.1.-" evidence="9"/>
<keyword evidence="2 9" id="KW-0328">Glycosyltransferase</keyword>
<dbReference type="InterPro" id="IPR050321">
    <property type="entry name" value="Glycosyltr_2/OpgH_subfam"/>
</dbReference>
<accession>A0A6I6MUB4</accession>
<feature type="transmembrane region" description="Helical" evidence="7">
    <location>
        <begin position="355"/>
        <end position="388"/>
    </location>
</feature>
<organism evidence="9 10">
    <name type="scientific">Terricaulis silvestris</name>
    <dbReference type="NCBI Taxonomy" id="2686094"/>
    <lineage>
        <taxon>Bacteria</taxon>
        <taxon>Pseudomonadati</taxon>
        <taxon>Pseudomonadota</taxon>
        <taxon>Alphaproteobacteria</taxon>
        <taxon>Caulobacterales</taxon>
        <taxon>Caulobacteraceae</taxon>
        <taxon>Terricaulis</taxon>
    </lineage>
</organism>
<keyword evidence="4 7" id="KW-0812">Transmembrane</keyword>
<feature type="transmembrane region" description="Helical" evidence="7">
    <location>
        <begin position="74"/>
        <end position="99"/>
    </location>
</feature>
<dbReference type="InterPro" id="IPR029044">
    <property type="entry name" value="Nucleotide-diphossugar_trans"/>
</dbReference>
<evidence type="ECO:0000256" key="5">
    <source>
        <dbReference type="ARBA" id="ARBA00022989"/>
    </source>
</evidence>
<evidence type="ECO:0000256" key="6">
    <source>
        <dbReference type="ARBA" id="ARBA00023136"/>
    </source>
</evidence>
<evidence type="ECO:0000313" key="10">
    <source>
        <dbReference type="Proteomes" id="UP000431269"/>
    </source>
</evidence>
<dbReference type="PANTHER" id="PTHR43867">
    <property type="entry name" value="CELLULOSE SYNTHASE CATALYTIC SUBUNIT A [UDP-FORMING]"/>
    <property type="match status" value="1"/>
</dbReference>
<proteinExistence type="predicted"/>
<keyword evidence="5 7" id="KW-1133">Transmembrane helix</keyword>
<feature type="transmembrane region" description="Helical" evidence="7">
    <location>
        <begin position="400"/>
        <end position="423"/>
    </location>
</feature>
<dbReference type="KEGG" id="tsv:DSM104635_02940"/>
<keyword evidence="10" id="KW-1185">Reference proteome</keyword>
<dbReference type="GO" id="GO:0016757">
    <property type="term" value="F:glycosyltransferase activity"/>
    <property type="evidence" value="ECO:0007669"/>
    <property type="project" value="UniProtKB-KW"/>
</dbReference>
<evidence type="ECO:0000256" key="7">
    <source>
        <dbReference type="SAM" id="Phobius"/>
    </source>
</evidence>
<dbReference type="PANTHER" id="PTHR43867:SF2">
    <property type="entry name" value="CELLULOSE SYNTHASE CATALYTIC SUBUNIT A [UDP-FORMING]"/>
    <property type="match status" value="1"/>
</dbReference>
<feature type="domain" description="Glycosyltransferase 2-like" evidence="8">
    <location>
        <begin position="195"/>
        <end position="403"/>
    </location>
</feature>